<protein>
    <submittedName>
        <fullName evidence="1">Uncharacterized protein</fullName>
    </submittedName>
</protein>
<dbReference type="AlphaFoldDB" id="A0A248UIY9"/>
<name>A0A248UIY9_9HYPH</name>
<organism evidence="1 2">
    <name type="scientific">Ochrobactrum quorumnocens</name>
    <dbReference type="NCBI Taxonomy" id="271865"/>
    <lineage>
        <taxon>Bacteria</taxon>
        <taxon>Pseudomonadati</taxon>
        <taxon>Pseudomonadota</taxon>
        <taxon>Alphaproteobacteria</taxon>
        <taxon>Hyphomicrobiales</taxon>
        <taxon>Brucellaceae</taxon>
        <taxon>Brucella/Ochrobactrum group</taxon>
        <taxon>Ochrobactrum</taxon>
    </lineage>
</organism>
<dbReference type="EMBL" id="CP022604">
    <property type="protein sequence ID" value="ASV86500.1"/>
    <property type="molecule type" value="Genomic_DNA"/>
</dbReference>
<proteinExistence type="predicted"/>
<dbReference type="Proteomes" id="UP000215256">
    <property type="component" value="Chromosome 1"/>
</dbReference>
<sequence>MKWEDLYEKIQSSDNAEQLFEHVRAISRLIESIRVFKSVSN</sequence>
<dbReference type="KEGG" id="och:CES85_0207"/>
<reference evidence="1 2" key="1">
    <citation type="submission" date="2017-07" db="EMBL/GenBank/DDBJ databases">
        <title>Phylogenetic study on the rhizospheric bacterium Ochrobactrum sp. A44.</title>
        <authorList>
            <person name="Krzyzanowska D.M."/>
            <person name="Ossowicki A."/>
            <person name="Rajewska M."/>
            <person name="Maciag T."/>
            <person name="Kaczynski Z."/>
            <person name="Czerwicka M."/>
            <person name="Jafra S."/>
        </authorList>
    </citation>
    <scope>NUCLEOTIDE SEQUENCE [LARGE SCALE GENOMIC DNA]</scope>
    <source>
        <strain evidence="1 2">A44</strain>
    </source>
</reference>
<evidence type="ECO:0000313" key="1">
    <source>
        <dbReference type="EMBL" id="ASV86500.1"/>
    </source>
</evidence>
<gene>
    <name evidence="1" type="ORF">CES85_0207</name>
</gene>
<accession>A0A248UIY9</accession>
<evidence type="ECO:0000313" key="2">
    <source>
        <dbReference type="Proteomes" id="UP000215256"/>
    </source>
</evidence>